<evidence type="ECO:0000313" key="4">
    <source>
        <dbReference type="EMBL" id="CAL6098662.1"/>
    </source>
</evidence>
<reference evidence="2" key="1">
    <citation type="submission" date="2023-06" db="EMBL/GenBank/DDBJ databases">
        <authorList>
            <person name="Kurt Z."/>
        </authorList>
    </citation>
    <scope>NUCLEOTIDE SEQUENCE</scope>
</reference>
<comment type="caution">
    <text evidence="2">The sequence shown here is derived from an EMBL/GenBank/DDBJ whole genome shotgun (WGS) entry which is preliminary data.</text>
</comment>
<evidence type="ECO:0000313" key="2">
    <source>
        <dbReference type="EMBL" id="CAI9974416.1"/>
    </source>
</evidence>
<accession>A0AA86RAJ1</accession>
<organism evidence="2">
    <name type="scientific">Hexamita inflata</name>
    <dbReference type="NCBI Taxonomy" id="28002"/>
    <lineage>
        <taxon>Eukaryota</taxon>
        <taxon>Metamonada</taxon>
        <taxon>Diplomonadida</taxon>
        <taxon>Hexamitidae</taxon>
        <taxon>Hexamitinae</taxon>
        <taxon>Hexamita</taxon>
    </lineage>
</organism>
<evidence type="ECO:0000313" key="1">
    <source>
        <dbReference type="EMBL" id="CAI9928822.1"/>
    </source>
</evidence>
<name>A0AA86RAJ1_9EUKA</name>
<dbReference type="AlphaFoldDB" id="A0AA86RAJ1"/>
<keyword evidence="5" id="KW-1185">Reference proteome</keyword>
<reference evidence="3 5" key="2">
    <citation type="submission" date="2024-07" db="EMBL/GenBank/DDBJ databases">
        <authorList>
            <person name="Akdeniz Z."/>
        </authorList>
    </citation>
    <scope>NUCLEOTIDE SEQUENCE [LARGE SCALE GENOMIC DNA]</scope>
</reference>
<sequence>MVYTTFVLKNKNHSKASKSVTECSFLIEHNAQNKFSKIPTREVKNFFGRAQCQKLLCLVQLCQVQVIDGARHEWAVFCEVFASYLAVYAQISYIFSCVQTNRRYEHTLLQIVNIRQITQQFSYLFLVSLHKARIQLAVNINRQFEFHQHQNSIQRKEIENAQFILSLCSYTDHNCNTHQIIISGISQYLTQLQTKPYILQNCGNAVQNKIVLQFRQLSMVYTTFVLKNKSHSKASKSVTECSFLIERNAQNKFSKIPTRGVKNFFSRAQRQKLLCIVQLCQVQVIDGARHEWAVFCEVFASYLAVYAQISYIFSCVQTNRRYEHTLLQIVNIRQITQQLSQLFLVSLHKARIQLAVYINRYFEFHQHKNRIQRKEIENAQYILSLCSYTDHNYNTHYIIISDISQYLTQLQTKPYSLQNCGNAVQNKIVLQFRQLCMVYTTFVLKNKNHSKASKSVTECSFLIERNAQNKFSKIPTRGVKNFFGRAQCQKLLCLVQLCQVQVIDGARHEWAVFCEVFASYLAVYAQISYIFSCVQTNRRYEHTLLQIVNIRQITQQFSYLFLVSLHKARIQLAVNINRYFEFHQHQNSIQRKEIENAQFILSLCSYTDHNCNTHQIIISGISQYLTQLQTKPYILQNCGNAVQNKIVLQFRQLSMVYTTFVLKNKSHSKASKSVTECSFLIERNAQNKFSKIPTRGVKNFFSRAQRQKLLCLVQLCQVQVIDGARHEWAVFCEVFASYLAVYAQISYIFSCVQTNRRYEHTLLQIVNIRQITQQFSYLFLVSLHKARIQLAVNINRYFEFHQHQNSIQRKEIENAQYILSLCSYTDHNCNTHQIIISGISQYLTQLQTKPYILQNCRNAVQNKIVLQFRQLSMVYTTFVLKNKSHSKASKSVTECSFLIERNAQNKFSKIPTRG</sequence>
<dbReference type="EMBL" id="CATOUU010001145">
    <property type="protein sequence ID" value="CAI9974416.1"/>
    <property type="molecule type" value="Genomic_DNA"/>
</dbReference>
<dbReference type="EMBL" id="CAXDID020000327">
    <property type="protein sequence ID" value="CAL6077459.1"/>
    <property type="molecule type" value="Genomic_DNA"/>
</dbReference>
<dbReference type="EMBL" id="CATOUU010000418">
    <property type="protein sequence ID" value="CAI9928822.1"/>
    <property type="molecule type" value="Genomic_DNA"/>
</dbReference>
<protein>
    <submittedName>
        <fullName evidence="3">Hypothetical_protein</fullName>
    </submittedName>
</protein>
<dbReference type="EMBL" id="CAXDID020000511">
    <property type="protein sequence ID" value="CAL6098662.1"/>
    <property type="molecule type" value="Genomic_DNA"/>
</dbReference>
<evidence type="ECO:0000313" key="3">
    <source>
        <dbReference type="EMBL" id="CAL6077459.1"/>
    </source>
</evidence>
<dbReference type="Proteomes" id="UP001642409">
    <property type="component" value="Unassembled WGS sequence"/>
</dbReference>
<proteinExistence type="predicted"/>
<evidence type="ECO:0000313" key="5">
    <source>
        <dbReference type="Proteomes" id="UP001642409"/>
    </source>
</evidence>
<gene>
    <name evidence="1" type="ORF">HINF_LOCUS16467</name>
    <name evidence="3" type="ORF">HINF_LOCUS58344</name>
    <name evidence="2" type="ORF">HINF_LOCUS62061</name>
    <name evidence="4" type="ORF">HINF_LOCUS69713</name>
</gene>